<dbReference type="EMBL" id="QBMC01000018">
    <property type="protein sequence ID" value="PZO21739.1"/>
    <property type="molecule type" value="Genomic_DNA"/>
</dbReference>
<feature type="region of interest" description="Disordered" evidence="18">
    <location>
        <begin position="728"/>
        <end position="752"/>
    </location>
</feature>
<dbReference type="GO" id="GO:0005886">
    <property type="term" value="C:plasma membrane"/>
    <property type="evidence" value="ECO:0007669"/>
    <property type="project" value="UniProtKB-SubCell"/>
</dbReference>
<evidence type="ECO:0000256" key="19">
    <source>
        <dbReference type="SAM" id="Phobius"/>
    </source>
</evidence>
<keyword evidence="11" id="KW-0418">Kinase</keyword>
<gene>
    <name evidence="23" type="ORF">DCF25_04670</name>
</gene>
<evidence type="ECO:0000256" key="7">
    <source>
        <dbReference type="ARBA" id="ARBA00022519"/>
    </source>
</evidence>
<feature type="domain" description="Polysaccharide chain length determinant N-terminal" evidence="20">
    <location>
        <begin position="7"/>
        <end position="103"/>
    </location>
</feature>
<dbReference type="Pfam" id="PF13807">
    <property type="entry name" value="GNVR"/>
    <property type="match status" value="1"/>
</dbReference>
<comment type="caution">
    <text evidence="23">The sequence shown here is derived from an EMBL/GenBank/DDBJ whole genome shotgun (WGS) entry which is preliminary data.</text>
</comment>
<keyword evidence="6" id="KW-1003">Cell membrane</keyword>
<dbReference type="PANTHER" id="PTHR32309">
    <property type="entry name" value="TYROSINE-PROTEIN KINASE"/>
    <property type="match status" value="1"/>
</dbReference>
<keyword evidence="7" id="KW-0997">Cell inner membrane</keyword>
<evidence type="ECO:0000259" key="20">
    <source>
        <dbReference type="Pfam" id="PF02706"/>
    </source>
</evidence>
<comment type="similarity">
    <text evidence="4">Belongs to the etk/wzc family.</text>
</comment>
<evidence type="ECO:0000256" key="3">
    <source>
        <dbReference type="ARBA" id="ARBA00007316"/>
    </source>
</evidence>
<comment type="catalytic activity">
    <reaction evidence="16">
        <text>L-tyrosyl-[protein] + ATP = O-phospho-L-tyrosyl-[protein] + ADP + H(+)</text>
        <dbReference type="Rhea" id="RHEA:10596"/>
        <dbReference type="Rhea" id="RHEA-COMP:10136"/>
        <dbReference type="Rhea" id="RHEA-COMP:20101"/>
        <dbReference type="ChEBI" id="CHEBI:15378"/>
        <dbReference type="ChEBI" id="CHEBI:30616"/>
        <dbReference type="ChEBI" id="CHEBI:46858"/>
        <dbReference type="ChEBI" id="CHEBI:61978"/>
        <dbReference type="ChEBI" id="CHEBI:456216"/>
        <dbReference type="EC" id="2.7.10.2"/>
    </reaction>
</comment>
<feature type="domain" description="Tyrosine-protein kinase G-rich" evidence="22">
    <location>
        <begin position="378"/>
        <end position="449"/>
    </location>
</feature>
<evidence type="ECO:0000256" key="15">
    <source>
        <dbReference type="ARBA" id="ARBA00023137"/>
    </source>
</evidence>
<dbReference type="CDD" id="cd05387">
    <property type="entry name" value="BY-kinase"/>
    <property type="match status" value="1"/>
</dbReference>
<dbReference type="SUPFAM" id="SSF52540">
    <property type="entry name" value="P-loop containing nucleoside triphosphate hydrolases"/>
    <property type="match status" value="1"/>
</dbReference>
<keyword evidence="15" id="KW-0829">Tyrosine-protein kinase</keyword>
<dbReference type="AlphaFoldDB" id="A0A2W4UY24"/>
<evidence type="ECO:0000313" key="24">
    <source>
        <dbReference type="Proteomes" id="UP000249354"/>
    </source>
</evidence>
<dbReference type="NCBIfam" id="TIGR01007">
    <property type="entry name" value="eps_fam"/>
    <property type="match status" value="1"/>
</dbReference>
<dbReference type="GO" id="GO:0004715">
    <property type="term" value="F:non-membrane spanning protein tyrosine kinase activity"/>
    <property type="evidence" value="ECO:0007669"/>
    <property type="project" value="UniProtKB-EC"/>
</dbReference>
<dbReference type="Proteomes" id="UP000249354">
    <property type="component" value="Unassembled WGS sequence"/>
</dbReference>
<dbReference type="InterPro" id="IPR050445">
    <property type="entry name" value="Bact_polysacc_biosynth/exp"/>
</dbReference>
<evidence type="ECO:0000256" key="12">
    <source>
        <dbReference type="ARBA" id="ARBA00022840"/>
    </source>
</evidence>
<name>A0A2W4UY24_9CYAN</name>
<evidence type="ECO:0000256" key="5">
    <source>
        <dbReference type="ARBA" id="ARBA00011903"/>
    </source>
</evidence>
<dbReference type="GO" id="GO:0005524">
    <property type="term" value="F:ATP binding"/>
    <property type="evidence" value="ECO:0007669"/>
    <property type="project" value="UniProtKB-KW"/>
</dbReference>
<proteinExistence type="inferred from homology"/>
<accession>A0A2W4UY24</accession>
<evidence type="ECO:0000256" key="4">
    <source>
        <dbReference type="ARBA" id="ARBA00008883"/>
    </source>
</evidence>
<dbReference type="InterPro" id="IPR005702">
    <property type="entry name" value="Wzc-like_C"/>
</dbReference>
<dbReference type="InterPro" id="IPR027417">
    <property type="entry name" value="P-loop_NTPase"/>
</dbReference>
<feature type="transmembrane region" description="Helical" evidence="19">
    <location>
        <begin position="20"/>
        <end position="46"/>
    </location>
</feature>
<keyword evidence="12" id="KW-0067">ATP-binding</keyword>
<sequence>MPQKELEIDFQKYWLVLKRHWLLALAVCGLTTAAAAFLGSTQALLYKAEGKLLFESSKPVTAIVGLDTGEGNLTPLTSQSNPLDTQVEIFLSKPIAEKVINQLKIEDSEGAPLEANALLQDMSVRAIPGTDVLAVSYESTSPALAQAVVNAMMAAFIQANVQANRTAAIAAQSFVASQLPASKAKVGKIESDLRAFKEANGIVNLEEESQNTVKTLSTVTDSITQLRSDLADKNAQFAQIQQQLRLNPQEAYAVGLVSESPGVQEVITTLQAVQSQLAIALTRYREGHPEIASLRSQEVALLTLLQTRVGLALGSDQIALPDDDLQAGELEQSLILSFLQLDAERAGLQQRLNQLTSAQAAQQSRAQLLPGLEKRNRELERELDAAQTTYETLLASRQQAQVLEKQDVGNARTISLADLPEESISPALKLYLLAGGVVGALLGIAIAFLADLLETSVKTVTEGQKLYDYPLLGVIPDWRKRTARNRELDAPRIIVKQRHRVPLVESYQSLQANLKFSYFDGSLKAITVTSAVGGEGKSEISANLALTLAQLGHSVLLIDADMRSPIQHHIWDISNLKGLSNLVAGQLPLKQAIVRQEPNLHLLPAGSIPPNPLAIIESKRMASMLEVFKQTYDYIIIDSPPLLGLADTLTLGRISDGVLLAMRPGVVDSGSIRAVKQLLGQSQSKQRILGIVANGIDDRNGPERYFYHSQEYVADTQWQNAEDLEAANRYQKDSSAETRVKVEAHGGDNDLR</sequence>
<evidence type="ECO:0000256" key="6">
    <source>
        <dbReference type="ARBA" id="ARBA00022475"/>
    </source>
</evidence>
<dbReference type="Pfam" id="PF13614">
    <property type="entry name" value="AAA_31"/>
    <property type="match status" value="1"/>
</dbReference>
<reference evidence="23 24" key="2">
    <citation type="submission" date="2018-06" db="EMBL/GenBank/DDBJ databases">
        <title>Metagenomic assembly of (sub)arctic Cyanobacteria and their associated microbiome from non-axenic cultures.</title>
        <authorList>
            <person name="Baurain D."/>
        </authorList>
    </citation>
    <scope>NUCLEOTIDE SEQUENCE [LARGE SCALE GENOMIC DNA]</scope>
    <source>
        <strain evidence="23">ULC129bin1</strain>
    </source>
</reference>
<evidence type="ECO:0000256" key="16">
    <source>
        <dbReference type="ARBA" id="ARBA00051245"/>
    </source>
</evidence>
<dbReference type="Pfam" id="PF02706">
    <property type="entry name" value="Wzz"/>
    <property type="match status" value="1"/>
</dbReference>
<keyword evidence="10" id="KW-0547">Nucleotide-binding</keyword>
<keyword evidence="9 19" id="KW-0812">Transmembrane</keyword>
<dbReference type="InterPro" id="IPR025669">
    <property type="entry name" value="AAA_dom"/>
</dbReference>
<comment type="similarity">
    <text evidence="3">Belongs to the CpsD/CapB family.</text>
</comment>
<comment type="similarity">
    <text evidence="2">Belongs to the CpsC/CapA family.</text>
</comment>
<evidence type="ECO:0000256" key="10">
    <source>
        <dbReference type="ARBA" id="ARBA00022741"/>
    </source>
</evidence>
<dbReference type="EC" id="2.7.10.2" evidence="5"/>
<evidence type="ECO:0000259" key="21">
    <source>
        <dbReference type="Pfam" id="PF13614"/>
    </source>
</evidence>
<keyword evidence="13 19" id="KW-1133">Transmembrane helix</keyword>
<evidence type="ECO:0000256" key="14">
    <source>
        <dbReference type="ARBA" id="ARBA00023136"/>
    </source>
</evidence>
<dbReference type="PANTHER" id="PTHR32309:SF13">
    <property type="entry name" value="FERRIC ENTEROBACTIN TRANSPORT PROTEIN FEPE"/>
    <property type="match status" value="1"/>
</dbReference>
<dbReference type="Gene3D" id="3.40.50.300">
    <property type="entry name" value="P-loop containing nucleotide triphosphate hydrolases"/>
    <property type="match status" value="1"/>
</dbReference>
<keyword evidence="8" id="KW-0808">Transferase</keyword>
<feature type="domain" description="AAA" evidence="21">
    <location>
        <begin position="524"/>
        <end position="664"/>
    </location>
</feature>
<evidence type="ECO:0000256" key="1">
    <source>
        <dbReference type="ARBA" id="ARBA00004429"/>
    </source>
</evidence>
<feature type="compositionally biased region" description="Basic and acidic residues" evidence="18">
    <location>
        <begin position="730"/>
        <end position="752"/>
    </location>
</feature>
<evidence type="ECO:0000256" key="17">
    <source>
        <dbReference type="SAM" id="Coils"/>
    </source>
</evidence>
<evidence type="ECO:0000259" key="22">
    <source>
        <dbReference type="Pfam" id="PF13807"/>
    </source>
</evidence>
<evidence type="ECO:0000256" key="13">
    <source>
        <dbReference type="ARBA" id="ARBA00022989"/>
    </source>
</evidence>
<evidence type="ECO:0000313" key="23">
    <source>
        <dbReference type="EMBL" id="PZO21739.1"/>
    </source>
</evidence>
<evidence type="ECO:0000256" key="9">
    <source>
        <dbReference type="ARBA" id="ARBA00022692"/>
    </source>
</evidence>
<evidence type="ECO:0000256" key="18">
    <source>
        <dbReference type="SAM" id="MobiDB-lite"/>
    </source>
</evidence>
<organism evidence="23 24">
    <name type="scientific">Leptolyngbya foveolarum</name>
    <dbReference type="NCBI Taxonomy" id="47253"/>
    <lineage>
        <taxon>Bacteria</taxon>
        <taxon>Bacillati</taxon>
        <taxon>Cyanobacteriota</taxon>
        <taxon>Cyanophyceae</taxon>
        <taxon>Leptolyngbyales</taxon>
        <taxon>Leptolyngbyaceae</taxon>
        <taxon>Leptolyngbya group</taxon>
        <taxon>Leptolyngbya</taxon>
    </lineage>
</organism>
<evidence type="ECO:0000256" key="2">
    <source>
        <dbReference type="ARBA" id="ARBA00006683"/>
    </source>
</evidence>
<dbReference type="InterPro" id="IPR003856">
    <property type="entry name" value="LPS_length_determ_N"/>
</dbReference>
<reference evidence="24" key="1">
    <citation type="submission" date="2018-04" db="EMBL/GenBank/DDBJ databases">
        <authorList>
            <person name="Cornet L."/>
        </authorList>
    </citation>
    <scope>NUCLEOTIDE SEQUENCE [LARGE SCALE GENOMIC DNA]</scope>
</reference>
<dbReference type="InterPro" id="IPR032807">
    <property type="entry name" value="GNVR"/>
</dbReference>
<protein>
    <recommendedName>
        <fullName evidence="5">non-specific protein-tyrosine kinase</fullName>
        <ecNumber evidence="5">2.7.10.2</ecNumber>
    </recommendedName>
</protein>
<comment type="subcellular location">
    <subcellularLocation>
        <location evidence="1">Cell inner membrane</location>
        <topology evidence="1">Multi-pass membrane protein</topology>
    </subcellularLocation>
</comment>
<evidence type="ECO:0000256" key="11">
    <source>
        <dbReference type="ARBA" id="ARBA00022777"/>
    </source>
</evidence>
<keyword evidence="14 19" id="KW-0472">Membrane</keyword>
<keyword evidence="17" id="KW-0175">Coiled coil</keyword>
<feature type="coiled-coil region" evidence="17">
    <location>
        <begin position="369"/>
        <end position="396"/>
    </location>
</feature>
<evidence type="ECO:0000256" key="8">
    <source>
        <dbReference type="ARBA" id="ARBA00022679"/>
    </source>
</evidence>